<feature type="compositionally biased region" description="Basic and acidic residues" evidence="1">
    <location>
        <begin position="170"/>
        <end position="184"/>
    </location>
</feature>
<evidence type="ECO:0000256" key="2">
    <source>
        <dbReference type="SAM" id="Phobius"/>
    </source>
</evidence>
<feature type="region of interest" description="Disordered" evidence="1">
    <location>
        <begin position="297"/>
        <end position="352"/>
    </location>
</feature>
<name>A0AAV4JEM8_9GAST</name>
<organism evidence="3 4">
    <name type="scientific">Elysia marginata</name>
    <dbReference type="NCBI Taxonomy" id="1093978"/>
    <lineage>
        <taxon>Eukaryota</taxon>
        <taxon>Metazoa</taxon>
        <taxon>Spiralia</taxon>
        <taxon>Lophotrochozoa</taxon>
        <taxon>Mollusca</taxon>
        <taxon>Gastropoda</taxon>
        <taxon>Heterobranchia</taxon>
        <taxon>Euthyneura</taxon>
        <taxon>Panpulmonata</taxon>
        <taxon>Sacoglossa</taxon>
        <taxon>Placobranchoidea</taxon>
        <taxon>Plakobranchidae</taxon>
        <taxon>Elysia</taxon>
    </lineage>
</organism>
<feature type="transmembrane region" description="Helical" evidence="2">
    <location>
        <begin position="259"/>
        <end position="280"/>
    </location>
</feature>
<keyword evidence="4" id="KW-1185">Reference proteome</keyword>
<evidence type="ECO:0000313" key="3">
    <source>
        <dbReference type="EMBL" id="GFS19841.1"/>
    </source>
</evidence>
<keyword evidence="2" id="KW-0812">Transmembrane</keyword>
<feature type="region of interest" description="Disordered" evidence="1">
    <location>
        <begin position="169"/>
        <end position="192"/>
    </location>
</feature>
<dbReference type="AlphaFoldDB" id="A0AAV4JEM8"/>
<reference evidence="3 4" key="1">
    <citation type="journal article" date="2021" name="Elife">
        <title>Chloroplast acquisition without the gene transfer in kleptoplastic sea slugs, Plakobranchus ocellatus.</title>
        <authorList>
            <person name="Maeda T."/>
            <person name="Takahashi S."/>
            <person name="Yoshida T."/>
            <person name="Shimamura S."/>
            <person name="Takaki Y."/>
            <person name="Nagai Y."/>
            <person name="Toyoda A."/>
            <person name="Suzuki Y."/>
            <person name="Arimoto A."/>
            <person name="Ishii H."/>
            <person name="Satoh N."/>
            <person name="Nishiyama T."/>
            <person name="Hasebe M."/>
            <person name="Maruyama T."/>
            <person name="Minagawa J."/>
            <person name="Obokata J."/>
            <person name="Shigenobu S."/>
        </authorList>
    </citation>
    <scope>NUCLEOTIDE SEQUENCE [LARGE SCALE GENOMIC DNA]</scope>
</reference>
<sequence>MLPTVSPQSSATNAPDQQTSTFKACSWVPILQVFFVEYRDHNTHVKEIQQINCTGGIQWAWLNFGECLLHPSHILGYWIGLFFSPLWIFGSLWFYHSLVSHHSSSKRVLNYLALTFITNVISLAGAVFSMQIMLLIAFGLVTIVVDCVALIATVVVMLETQRKISKHNHRYTEVDNQPPEHERNPQPSINTPTSRGRCCQLGCFLFIAGLLLLMFVVISSQLEPLPGPAKLGMQSTRPSQEFQSPSAANKVHVTQELRLAGYVLGCVACAGYIGVTVLGARLATLYRDRRCSIPRIIVHPPGSQSPTSRPNRLSLGGPRMPGLDDISMESHDQRVRSWVSQHTPEDELPPPPSLTLTLNLDTSTPLSSPTSPVRDFESGFPLLQPDELTSSEGIGPWSMVGARLGHTLSALTMVPRKNSL</sequence>
<gene>
    <name evidence="3" type="ORF">ElyMa_003299600</name>
</gene>
<feature type="transmembrane region" description="Helical" evidence="2">
    <location>
        <begin position="201"/>
        <end position="222"/>
    </location>
</feature>
<feature type="transmembrane region" description="Helical" evidence="2">
    <location>
        <begin position="108"/>
        <end position="128"/>
    </location>
</feature>
<dbReference type="EMBL" id="BMAT01006778">
    <property type="protein sequence ID" value="GFS19841.1"/>
    <property type="molecule type" value="Genomic_DNA"/>
</dbReference>
<accession>A0AAV4JEM8</accession>
<proteinExistence type="predicted"/>
<evidence type="ECO:0000256" key="1">
    <source>
        <dbReference type="SAM" id="MobiDB-lite"/>
    </source>
</evidence>
<protein>
    <recommendedName>
        <fullName evidence="5">Transmembrane protein</fullName>
    </recommendedName>
</protein>
<comment type="caution">
    <text evidence="3">The sequence shown here is derived from an EMBL/GenBank/DDBJ whole genome shotgun (WGS) entry which is preliminary data.</text>
</comment>
<keyword evidence="2" id="KW-1133">Transmembrane helix</keyword>
<feature type="compositionally biased region" description="Polar residues" evidence="1">
    <location>
        <begin position="302"/>
        <end position="311"/>
    </location>
</feature>
<dbReference type="Proteomes" id="UP000762676">
    <property type="component" value="Unassembled WGS sequence"/>
</dbReference>
<evidence type="ECO:0008006" key="5">
    <source>
        <dbReference type="Google" id="ProtNLM"/>
    </source>
</evidence>
<feature type="transmembrane region" description="Helical" evidence="2">
    <location>
        <begin position="75"/>
        <end position="96"/>
    </location>
</feature>
<keyword evidence="2" id="KW-0472">Membrane</keyword>
<evidence type="ECO:0000313" key="4">
    <source>
        <dbReference type="Proteomes" id="UP000762676"/>
    </source>
</evidence>
<feature type="transmembrane region" description="Helical" evidence="2">
    <location>
        <begin position="134"/>
        <end position="158"/>
    </location>
</feature>